<protein>
    <recommendedName>
        <fullName evidence="5">RRM domain-containing protein</fullName>
    </recommendedName>
</protein>
<accession>A0AAX4HFD9</accession>
<dbReference type="SMART" id="SM00360">
    <property type="entry name" value="RRM"/>
    <property type="match status" value="4"/>
</dbReference>
<dbReference type="SUPFAM" id="SSF54928">
    <property type="entry name" value="RNA-binding domain, RBD"/>
    <property type="match status" value="2"/>
</dbReference>
<dbReference type="Pfam" id="PF00076">
    <property type="entry name" value="RRM_1"/>
    <property type="match status" value="2"/>
</dbReference>
<dbReference type="Proteomes" id="UP001338582">
    <property type="component" value="Chromosome 6"/>
</dbReference>
<dbReference type="InterPro" id="IPR031766">
    <property type="entry name" value="RRM_occluded"/>
</dbReference>
<gene>
    <name evidence="6" type="ORF">PUMCH_004683</name>
</gene>
<dbReference type="InterPro" id="IPR000504">
    <property type="entry name" value="RRM_dom"/>
</dbReference>
<dbReference type="PANTHER" id="PTHR23236">
    <property type="entry name" value="EUKARYOTIC TRANSLATION INITIATION FACTOR 4B/4H"/>
    <property type="match status" value="1"/>
</dbReference>
<keyword evidence="1" id="KW-0677">Repeat</keyword>
<dbReference type="Gene3D" id="3.30.70.330">
    <property type="match status" value="4"/>
</dbReference>
<dbReference type="InterPro" id="IPR012677">
    <property type="entry name" value="Nucleotide-bd_a/b_plait_sf"/>
</dbReference>
<evidence type="ECO:0000313" key="7">
    <source>
        <dbReference type="Proteomes" id="UP001338582"/>
    </source>
</evidence>
<dbReference type="InterPro" id="IPR011990">
    <property type="entry name" value="TPR-like_helical_dom_sf"/>
</dbReference>
<reference evidence="6 7" key="1">
    <citation type="submission" date="2023-10" db="EMBL/GenBank/DDBJ databases">
        <title>Draft Genome Sequence of Candida saopaulonensis from a very Premature Infant with Sepsis.</title>
        <authorList>
            <person name="Ning Y."/>
            <person name="Dai R."/>
            <person name="Xiao M."/>
            <person name="Xu Y."/>
            <person name="Yan Q."/>
            <person name="Zhang L."/>
        </authorList>
    </citation>
    <scope>NUCLEOTIDE SEQUENCE [LARGE SCALE GENOMIC DNA]</scope>
    <source>
        <strain evidence="6 7">19XY460</strain>
    </source>
</reference>
<dbReference type="Gene3D" id="1.25.40.10">
    <property type="entry name" value="Tetratricopeptide repeat domain"/>
    <property type="match status" value="1"/>
</dbReference>
<organism evidence="6 7">
    <name type="scientific">Australozyma saopauloensis</name>
    <dbReference type="NCBI Taxonomy" id="291208"/>
    <lineage>
        <taxon>Eukaryota</taxon>
        <taxon>Fungi</taxon>
        <taxon>Dikarya</taxon>
        <taxon>Ascomycota</taxon>
        <taxon>Saccharomycotina</taxon>
        <taxon>Pichiomycetes</taxon>
        <taxon>Metschnikowiaceae</taxon>
        <taxon>Australozyma</taxon>
    </lineage>
</organism>
<evidence type="ECO:0000259" key="5">
    <source>
        <dbReference type="PROSITE" id="PS50102"/>
    </source>
</evidence>
<evidence type="ECO:0000313" key="6">
    <source>
        <dbReference type="EMBL" id="WPK27302.1"/>
    </source>
</evidence>
<name>A0AAX4HFD9_9ASCO</name>
<sequence>MDESIQLLVEACREKLIHDPFNSFFFEELLEECAEKASRPSEVWLVLFEYQILGIEDIQFWEQAIEREGCNDWLEIHTQKLIMFSKIGGQVPTGHNIQKKLKYQESTASAVLAAYGLCKWDFQDSQGIFMKLIELLISENRIETARDIYLERFQIPHNQLQQTYETFSLFVSQNFSEQYNSIMRDLSVAMQKTVLFTRTFESYELQIQSDPHNVDNWLEYLQKLSNLNDNVKDLLLAVFYRCVHYSTSDGSWERVWLLVILLARKLQWCNQLLFHLALLWRKAFPRLIRPYSFIIPYIKEESALKSLRRHLRLHITDSFECIEALKALVTAQAVYSVKSDATGMELWEDMAFYSEKIPSSLDLVRRWVAISYDMICLKPDVLVTLHYEANKYKADSFIFALRYFSSAHDGQVVLEYLIEQFEKKLGSFDKPQDVFPYVENYLCTGLTPETYDDAINRLQLLRMKLSDFQMSENREMKRNFETENLVHKPKRVKDDKSSDQTDHDSSDSTHRNRELFTIHLKGFDTSVTDNDIEEFFLGYGNPISILRNSSENPSAKVEFLSEQEVLTCLTRDQKHLKGNIVTIERVFGSTLWLTNYPSDYGVEQLKAMIETSTDTAPLSIRLPSQNTIRERRFCYVDFETAESAANARKKLDGLEIGNFRIQAEISNPSLKRQRPSLSPKHQIYVKNLHFQKSSEESLRACFSEFGEIDSISMPLKGDHKSSLNSGYAFITFKSEDSAKKAIATKSINLDDRQVEIYALKPREAHARDAKFYDDARSVSLQNVGDSVTQKQLTAHIESLVGPVERLTMQPKSRKALVEFKTVADAGKAGFVLANHDFGGQKLVVADKKKYFEEEKTTKVPMMMSPMMMKRRAKR</sequence>
<dbReference type="AlphaFoldDB" id="A0AAX4HFD9"/>
<evidence type="ECO:0000256" key="1">
    <source>
        <dbReference type="ARBA" id="ARBA00022737"/>
    </source>
</evidence>
<keyword evidence="7" id="KW-1185">Reference proteome</keyword>
<dbReference type="PANTHER" id="PTHR23236:SF119">
    <property type="entry name" value="NUCLEAR RNA-BINDING PROTEIN SART-3"/>
    <property type="match status" value="1"/>
</dbReference>
<dbReference type="RefSeq" id="XP_062879680.1">
    <property type="nucleotide sequence ID" value="XM_063023610.1"/>
</dbReference>
<feature type="region of interest" description="Disordered" evidence="4">
    <location>
        <begin position="479"/>
        <end position="510"/>
    </location>
</feature>
<feature type="domain" description="RRM" evidence="5">
    <location>
        <begin position="589"/>
        <end position="668"/>
    </location>
</feature>
<feature type="domain" description="RRM" evidence="5">
    <location>
        <begin position="681"/>
        <end position="761"/>
    </location>
</feature>
<dbReference type="EMBL" id="CP138899">
    <property type="protein sequence ID" value="WPK27302.1"/>
    <property type="molecule type" value="Genomic_DNA"/>
</dbReference>
<keyword evidence="2 3" id="KW-0694">RNA-binding</keyword>
<proteinExistence type="predicted"/>
<dbReference type="InterPro" id="IPR035979">
    <property type="entry name" value="RBD_domain_sf"/>
</dbReference>
<dbReference type="GO" id="GO:0003723">
    <property type="term" value="F:RNA binding"/>
    <property type="evidence" value="ECO:0007669"/>
    <property type="project" value="UniProtKB-UniRule"/>
</dbReference>
<dbReference type="KEGG" id="asau:88175743"/>
<evidence type="ECO:0000256" key="4">
    <source>
        <dbReference type="SAM" id="MobiDB-lite"/>
    </source>
</evidence>
<dbReference type="Pfam" id="PF16842">
    <property type="entry name" value="RRM_occluded"/>
    <property type="match status" value="1"/>
</dbReference>
<evidence type="ECO:0000256" key="2">
    <source>
        <dbReference type="ARBA" id="ARBA00022884"/>
    </source>
</evidence>
<dbReference type="PROSITE" id="PS50102">
    <property type="entry name" value="RRM"/>
    <property type="match status" value="2"/>
</dbReference>
<dbReference type="GeneID" id="88175743"/>
<evidence type="ECO:0000256" key="3">
    <source>
        <dbReference type="PROSITE-ProRule" id="PRU00176"/>
    </source>
</evidence>